<dbReference type="AlphaFoldDB" id="A0A2S6HAA2"/>
<evidence type="ECO:0000256" key="1">
    <source>
        <dbReference type="SAM" id="Phobius"/>
    </source>
</evidence>
<comment type="caution">
    <text evidence="2">The sequence shown here is derived from an EMBL/GenBank/DDBJ whole genome shotgun (WGS) entry which is preliminary data.</text>
</comment>
<keyword evidence="1" id="KW-0472">Membrane</keyword>
<dbReference type="InterPro" id="IPR014807">
    <property type="entry name" value="Coa1"/>
</dbReference>
<feature type="transmembrane region" description="Helical" evidence="1">
    <location>
        <begin position="83"/>
        <end position="107"/>
    </location>
</feature>
<evidence type="ECO:0000313" key="3">
    <source>
        <dbReference type="Proteomes" id="UP000240010"/>
    </source>
</evidence>
<proteinExistence type="predicted"/>
<accession>A0A2S6HAA2</accession>
<evidence type="ECO:0000313" key="2">
    <source>
        <dbReference type="EMBL" id="PPK74424.1"/>
    </source>
</evidence>
<organism evidence="2 3">
    <name type="scientific">Methylobacter tundripaludum</name>
    <dbReference type="NCBI Taxonomy" id="173365"/>
    <lineage>
        <taxon>Bacteria</taxon>
        <taxon>Pseudomonadati</taxon>
        <taxon>Pseudomonadota</taxon>
        <taxon>Gammaproteobacteria</taxon>
        <taxon>Methylococcales</taxon>
        <taxon>Methylococcaceae</taxon>
        <taxon>Methylobacter</taxon>
    </lineage>
</organism>
<keyword evidence="1" id="KW-1133">Transmembrane helix</keyword>
<sequence length="324" mass="35481">MENTSGQGKKAIVPAEIDGWNWGAFLLNWIWGIGNNTFIALLMFVPFVNFIMPFVLGVKGSAWAWQNKEWESIEHFKAVQKKWAYWTAIVYLFFIAAFAGLFFIIMASMKDSDAFKLAESQFESSREASEIIGKPFSTGLPSGSIETSEPSGKATISFGVEGSKGKGIVYFDAVKELGQWKINSLVLEEESTGKRIDIDPHATTSAPVEGAVAVTPALAEKTAAPVEVEKAVITTSEANVGAAKAKAGVRKPTGDVNEFWGNFTWDDLSADEKKLWAVLGWNGRIWGSESESPASEETSWAKLSEAERAALTSLGYDKKLWNKE</sequence>
<dbReference type="Pfam" id="PF08695">
    <property type="entry name" value="Coa1"/>
    <property type="match status" value="1"/>
</dbReference>
<dbReference type="Proteomes" id="UP000240010">
    <property type="component" value="Unassembled WGS sequence"/>
</dbReference>
<gene>
    <name evidence="2" type="ORF">B0F87_10967</name>
</gene>
<dbReference type="EMBL" id="PTIZ01000009">
    <property type="protein sequence ID" value="PPK74424.1"/>
    <property type="molecule type" value="Genomic_DNA"/>
</dbReference>
<dbReference type="RefSeq" id="WP_104429779.1">
    <property type="nucleotide sequence ID" value="NZ_PTIZ01000009.1"/>
</dbReference>
<feature type="transmembrane region" description="Helical" evidence="1">
    <location>
        <begin position="38"/>
        <end position="63"/>
    </location>
</feature>
<name>A0A2S6HAA2_9GAMM</name>
<protein>
    <submittedName>
        <fullName evidence="2">Cytochrome oxidase complex assembly protein 1</fullName>
    </submittedName>
</protein>
<keyword evidence="1" id="KW-0812">Transmembrane</keyword>
<reference evidence="2 3" key="1">
    <citation type="submission" date="2018-02" db="EMBL/GenBank/DDBJ databases">
        <title>Subsurface microbial communities from deep shales in Ohio and West Virginia, USA.</title>
        <authorList>
            <person name="Wrighton K."/>
        </authorList>
    </citation>
    <scope>NUCLEOTIDE SEQUENCE [LARGE SCALE GENOMIC DNA]</scope>
    <source>
        <strain evidence="2 3">OWC-DMM</strain>
    </source>
</reference>